<name>A0A932GMS8_UNCTE</name>
<evidence type="ECO:0000256" key="1">
    <source>
        <dbReference type="ARBA" id="ARBA00010894"/>
    </source>
</evidence>
<feature type="transmembrane region" description="Helical" evidence="2">
    <location>
        <begin position="71"/>
        <end position="96"/>
    </location>
</feature>
<evidence type="ECO:0000313" key="4">
    <source>
        <dbReference type="Proteomes" id="UP000741360"/>
    </source>
</evidence>
<keyword evidence="2" id="KW-0472">Membrane</keyword>
<dbReference type="Pfam" id="PF02325">
    <property type="entry name" value="CCB3_YggT"/>
    <property type="match status" value="1"/>
</dbReference>
<reference evidence="3" key="1">
    <citation type="submission" date="2020-07" db="EMBL/GenBank/DDBJ databases">
        <title>Huge and variable diversity of episymbiotic CPR bacteria and DPANN archaea in groundwater ecosystems.</title>
        <authorList>
            <person name="He C.Y."/>
            <person name="Keren R."/>
            <person name="Whittaker M."/>
            <person name="Farag I.F."/>
            <person name="Doudna J."/>
            <person name="Cate J.H.D."/>
            <person name="Banfield J.F."/>
        </authorList>
    </citation>
    <scope>NUCLEOTIDE SEQUENCE</scope>
    <source>
        <strain evidence="3">NC_groundwater_717_Ag_S-0.2um_59_8</strain>
    </source>
</reference>
<dbReference type="PANTHER" id="PTHR33219">
    <property type="entry name" value="YLMG HOMOLOG PROTEIN 2, CHLOROPLASTIC"/>
    <property type="match status" value="1"/>
</dbReference>
<keyword evidence="2" id="KW-0812">Transmembrane</keyword>
<protein>
    <submittedName>
        <fullName evidence="3">YggT family protein</fullName>
    </submittedName>
</protein>
<comment type="caution">
    <text evidence="3">The sequence shown here is derived from an EMBL/GenBank/DDBJ whole genome shotgun (WGS) entry which is preliminary data.</text>
</comment>
<dbReference type="EMBL" id="JACPSX010000030">
    <property type="protein sequence ID" value="MBI3013788.1"/>
    <property type="molecule type" value="Genomic_DNA"/>
</dbReference>
<dbReference type="PANTHER" id="PTHR33219:SF14">
    <property type="entry name" value="PROTEIN COFACTOR ASSEMBLY OF COMPLEX C SUBUNIT B CCB3, CHLOROPLASTIC-RELATED"/>
    <property type="match status" value="1"/>
</dbReference>
<keyword evidence="2" id="KW-1133">Transmembrane helix</keyword>
<feature type="transmembrane region" description="Helical" evidence="2">
    <location>
        <begin position="7"/>
        <end position="32"/>
    </location>
</feature>
<organism evidence="3 4">
    <name type="scientific">Tectimicrobiota bacterium</name>
    <dbReference type="NCBI Taxonomy" id="2528274"/>
    <lineage>
        <taxon>Bacteria</taxon>
        <taxon>Pseudomonadati</taxon>
        <taxon>Nitrospinota/Tectimicrobiota group</taxon>
        <taxon>Candidatus Tectimicrobiota</taxon>
    </lineage>
</organism>
<evidence type="ECO:0000256" key="2">
    <source>
        <dbReference type="SAM" id="Phobius"/>
    </source>
</evidence>
<accession>A0A932GMS8</accession>
<evidence type="ECO:0000313" key="3">
    <source>
        <dbReference type="EMBL" id="MBI3013788.1"/>
    </source>
</evidence>
<dbReference type="Proteomes" id="UP000741360">
    <property type="component" value="Unassembled WGS sequence"/>
</dbReference>
<gene>
    <name evidence="3" type="ORF">HYY65_01695</name>
</gene>
<comment type="similarity">
    <text evidence="1">Belongs to the YggT family.</text>
</comment>
<sequence>MFLVGNFLSALATVLDYALSLYMIIIIIRALISWVSPDPYNPIVRFLYAVTEPVLSPVRRWLPFASMGIDFSPVIVFFVIIFLKGFVVASLSQLAFRLKF</sequence>
<proteinExistence type="inferred from homology"/>
<dbReference type="InterPro" id="IPR003425">
    <property type="entry name" value="CCB3/YggT"/>
</dbReference>
<dbReference type="AlphaFoldDB" id="A0A932GMS8"/>
<dbReference type="GO" id="GO:0016020">
    <property type="term" value="C:membrane"/>
    <property type="evidence" value="ECO:0007669"/>
    <property type="project" value="InterPro"/>
</dbReference>